<dbReference type="GO" id="GO:0051879">
    <property type="term" value="F:Hsp90 protein binding"/>
    <property type="evidence" value="ECO:0000318"/>
    <property type="project" value="GO_Central"/>
</dbReference>
<dbReference type="OMA" id="ESECVEC"/>
<feature type="signal peptide" evidence="3">
    <location>
        <begin position="1"/>
        <end position="20"/>
    </location>
</feature>
<dbReference type="GO" id="GO:0051083">
    <property type="term" value="P:'de novo' cotranslational protein folding"/>
    <property type="evidence" value="ECO:0000318"/>
    <property type="project" value="GO_Central"/>
</dbReference>
<dbReference type="OrthoDB" id="10258062at2759"/>
<dbReference type="RefSeq" id="XP_006682449.1">
    <property type="nucleotide sequence ID" value="XM_006682386.1"/>
</dbReference>
<keyword evidence="6" id="KW-1185">Reference proteome</keyword>
<sequence length="694" mass="78882">MNKRLLSILLKSSVVQWALCLTTAERESLYDTCFFCRGEQSDRIVNSDDLVHSMEALFQAIRCSSSPAVRRLLSATLAHFLKVYSVTSLLIHVQSDTTITNTATVRWLQVRRVLSTIPELPDINDSQLDSSRYCTRIGNQLIEAFESLCLSDSASDWTTESIATLVGDLINRGHADAITHAFARALMSSNRNMLAYKNLYKLCEYMSRNQQNTYLLHFLEHVQQLNLDFDTSLIFLQTICGTGASLGRFACWVVQQQKLAMEMMDIVLWSVFCNSGKTEIGLVLSALSMIWSSRDFIVNGDYEFQKNMFITLVLACHYCRADMIHESEPIKIIFHAVSTYLELANSKTRTLGLRLAEILSTRLYPEIALHLDIPPSDDLKALESCIHLENLGQAARPVFQINETEPAPFDNPDSTASIPVVSLLTRSLFDDDSSDSEDDNQGDEAPESKQLDQVPTIKENRQGTKGFLADYLAALKSKDDPDRFEECLLALAKMLITISTLELEENHETVCSVLVSIEDRFDTDGFDVYRVNAWTAMSLRFPKKTAEFAARVLFDKQYTMFTKFWILQSWNTLILGGHTLMRDTGAIPSSTAVIFQLALKLYGDVTPTYLLSQTCMSALFAHLQFQRNWQQLFTRDEYYMFACEVLKTCRLLMLSTELFEELGYFLNAFEREERRLMFIKPISDLTRIYEAGAV</sequence>
<dbReference type="GO" id="GO:0042162">
    <property type="term" value="F:telomeric DNA binding"/>
    <property type="evidence" value="ECO:0000318"/>
    <property type="project" value="GO_Central"/>
</dbReference>
<dbReference type="EMBL" id="GL882894">
    <property type="protein sequence ID" value="EGF76855.1"/>
    <property type="molecule type" value="Genomic_DNA"/>
</dbReference>
<dbReference type="Proteomes" id="UP000007241">
    <property type="component" value="Unassembled WGS sequence"/>
</dbReference>
<dbReference type="InterPro" id="IPR019337">
    <property type="entry name" value="Telomere_length_regulation_dom"/>
</dbReference>
<keyword evidence="3" id="KW-0732">Signal</keyword>
<evidence type="ECO:0000256" key="3">
    <source>
        <dbReference type="SAM" id="SignalP"/>
    </source>
</evidence>
<dbReference type="HOGENOM" id="CLU_396882_0_0_1"/>
<accession>F4PCM8</accession>
<protein>
    <recommendedName>
        <fullName evidence="4">Telomere length regulation protein conserved domain-containing protein</fullName>
    </recommendedName>
</protein>
<evidence type="ECO:0000259" key="4">
    <source>
        <dbReference type="Pfam" id="PF10193"/>
    </source>
</evidence>
<evidence type="ECO:0000256" key="1">
    <source>
        <dbReference type="ARBA" id="ARBA00006133"/>
    </source>
</evidence>
<name>F4PCM8_BATDJ</name>
<comment type="similarity">
    <text evidence="1">Belongs to the TEL2 family.</text>
</comment>
<reference evidence="5 6" key="1">
    <citation type="submission" date="2009-12" db="EMBL/GenBank/DDBJ databases">
        <title>The draft genome of Batrachochytrium dendrobatidis.</title>
        <authorList>
            <consortium name="US DOE Joint Genome Institute (JGI-PGF)"/>
            <person name="Kuo A."/>
            <person name="Salamov A."/>
            <person name="Schmutz J."/>
            <person name="Lucas S."/>
            <person name="Pitluck S."/>
            <person name="Rosenblum E."/>
            <person name="Stajich J."/>
            <person name="Eisen M."/>
            <person name="Grigoriev I.V."/>
        </authorList>
    </citation>
    <scope>NUCLEOTIDE SEQUENCE [LARGE SCALE GENOMIC DNA]</scope>
    <source>
        <strain evidence="6">JAM81 / FGSC 10211</strain>
    </source>
</reference>
<proteinExistence type="inferred from homology"/>
<dbReference type="GeneID" id="18240990"/>
<dbReference type="STRING" id="684364.F4PCM8"/>
<feature type="domain" description="Telomere length regulation protein conserved" evidence="4">
    <location>
        <begin position="467"/>
        <end position="569"/>
    </location>
</feature>
<organism evidence="5 6">
    <name type="scientific">Batrachochytrium dendrobatidis (strain JAM81 / FGSC 10211)</name>
    <name type="common">Frog chytrid fungus</name>
    <dbReference type="NCBI Taxonomy" id="684364"/>
    <lineage>
        <taxon>Eukaryota</taxon>
        <taxon>Fungi</taxon>
        <taxon>Fungi incertae sedis</taxon>
        <taxon>Chytridiomycota</taxon>
        <taxon>Chytridiomycota incertae sedis</taxon>
        <taxon>Chytridiomycetes</taxon>
        <taxon>Rhizophydiales</taxon>
        <taxon>Rhizophydiales incertae sedis</taxon>
        <taxon>Batrachochytrium</taxon>
    </lineage>
</organism>
<evidence type="ECO:0000256" key="2">
    <source>
        <dbReference type="SAM" id="MobiDB-lite"/>
    </source>
</evidence>
<dbReference type="Gene3D" id="1.25.40.720">
    <property type="entry name" value="Telomere length regulation protein 2, C-terminal domain"/>
    <property type="match status" value="1"/>
</dbReference>
<dbReference type="InParanoid" id="F4PCM8"/>
<dbReference type="PANTHER" id="PTHR15830:SF10">
    <property type="entry name" value="TELOMERE LENGTH REGULATION PROTEIN TEL2 HOMOLOG"/>
    <property type="match status" value="1"/>
</dbReference>
<dbReference type="PANTHER" id="PTHR15830">
    <property type="entry name" value="TELOMERE LENGTH REGULATION PROTEIN TEL2 FAMILY MEMBER"/>
    <property type="match status" value="1"/>
</dbReference>
<dbReference type="InterPro" id="IPR038528">
    <property type="entry name" value="TEL2_C_sf"/>
</dbReference>
<feature type="region of interest" description="Disordered" evidence="2">
    <location>
        <begin position="430"/>
        <end position="456"/>
    </location>
</feature>
<dbReference type="InterPro" id="IPR051970">
    <property type="entry name" value="TEL2_Regulation"/>
</dbReference>
<feature type="chain" id="PRO_5003315059" description="Telomere length regulation protein conserved domain-containing protein" evidence="3">
    <location>
        <begin position="21"/>
        <end position="694"/>
    </location>
</feature>
<gene>
    <name evidence="5" type="ORF">BATDEDRAFT_36149</name>
</gene>
<evidence type="ECO:0000313" key="5">
    <source>
        <dbReference type="EMBL" id="EGF76855.1"/>
    </source>
</evidence>
<feature type="compositionally biased region" description="Acidic residues" evidence="2">
    <location>
        <begin position="430"/>
        <end position="445"/>
    </location>
</feature>
<dbReference type="GO" id="GO:0005829">
    <property type="term" value="C:cytosol"/>
    <property type="evidence" value="ECO:0000318"/>
    <property type="project" value="GO_Central"/>
</dbReference>
<evidence type="ECO:0000313" key="6">
    <source>
        <dbReference type="Proteomes" id="UP000007241"/>
    </source>
</evidence>
<dbReference type="AlphaFoldDB" id="F4PCM8"/>
<dbReference type="Pfam" id="PF10193">
    <property type="entry name" value="Telomere_reg-2"/>
    <property type="match status" value="1"/>
</dbReference>